<evidence type="ECO:0000313" key="1">
    <source>
        <dbReference type="EMBL" id="CRZ07972.1"/>
    </source>
</evidence>
<feature type="non-terminal residue" evidence="1">
    <location>
        <position position="141"/>
    </location>
</feature>
<dbReference type="EMBL" id="HACM01007531">
    <property type="protein sequence ID" value="CRZ07973.1"/>
    <property type="molecule type" value="Transcribed_RNA"/>
</dbReference>
<organism evidence="1">
    <name type="scientific">Spongospora subterranea</name>
    <dbReference type="NCBI Taxonomy" id="70186"/>
    <lineage>
        <taxon>Eukaryota</taxon>
        <taxon>Sar</taxon>
        <taxon>Rhizaria</taxon>
        <taxon>Endomyxa</taxon>
        <taxon>Phytomyxea</taxon>
        <taxon>Plasmodiophorida</taxon>
        <taxon>Plasmodiophoridae</taxon>
        <taxon>Spongospora</taxon>
    </lineage>
</organism>
<name>A0A0H5R225_9EUKA</name>
<dbReference type="AlphaFoldDB" id="A0A0H5R225"/>
<accession>A0A0H5R225</accession>
<proteinExistence type="predicted"/>
<sequence length="141" mass="15355">MFRIAVAFSTLCGQHRTNGLHIHNAPLKDVGIGTSHAFTPSSDKRGYLSNVSADGGEAIDRCSIASGVPPIEVNFGWLCLYVVVVSVTTIRFVQYQDFRFGPVLCGVSDRDSIRSDFRNCSIVITNMGYRFMGLSLATSSL</sequence>
<dbReference type="EMBL" id="HACM01007530">
    <property type="protein sequence ID" value="CRZ07972.1"/>
    <property type="molecule type" value="Transcribed_RNA"/>
</dbReference>
<protein>
    <submittedName>
        <fullName evidence="1">Uncharacterized protein</fullName>
    </submittedName>
</protein>
<reference evidence="1" key="1">
    <citation type="submission" date="2015-04" db="EMBL/GenBank/DDBJ databases">
        <title>The genome sequence of the plant pathogenic Rhizarian Plasmodiophora brassicae reveals insights in its biotrophic life cycle and the origin of chitin synthesis.</title>
        <authorList>
            <person name="Schwelm A."/>
            <person name="Fogelqvist J."/>
            <person name="Knaust A."/>
            <person name="Julke S."/>
            <person name="Lilja T."/>
            <person name="Dhandapani V."/>
            <person name="Bonilla-Rosso G."/>
            <person name="Karlsson M."/>
            <person name="Shevchenko A."/>
            <person name="Choi S.R."/>
            <person name="Kim H.G."/>
            <person name="Park J.Y."/>
            <person name="Lim Y.P."/>
            <person name="Ludwig-Muller J."/>
            <person name="Dixelius C."/>
        </authorList>
    </citation>
    <scope>NUCLEOTIDE SEQUENCE</scope>
    <source>
        <tissue evidence="1">Potato root galls</tissue>
    </source>
</reference>